<dbReference type="PANTHER" id="PTHR47447">
    <property type="entry name" value="OS03G0856100 PROTEIN"/>
    <property type="match status" value="1"/>
</dbReference>
<evidence type="ECO:0000256" key="4">
    <source>
        <dbReference type="ARBA" id="ARBA00044511"/>
    </source>
</evidence>
<dbReference type="Proteomes" id="UP000008370">
    <property type="component" value="Unassembled WGS sequence"/>
</dbReference>
<dbReference type="EMBL" id="JH930637">
    <property type="protein sequence ID" value="EKM48927.1"/>
    <property type="molecule type" value="Genomic_DNA"/>
</dbReference>
<organism evidence="9 10">
    <name type="scientific">Phanerochaete carnosa (strain HHB-10118-sp)</name>
    <name type="common">White-rot fungus</name>
    <name type="synonym">Peniophora carnosa</name>
    <dbReference type="NCBI Taxonomy" id="650164"/>
    <lineage>
        <taxon>Eukaryota</taxon>
        <taxon>Fungi</taxon>
        <taxon>Dikarya</taxon>
        <taxon>Basidiomycota</taxon>
        <taxon>Agaricomycotina</taxon>
        <taxon>Agaricomycetes</taxon>
        <taxon>Polyporales</taxon>
        <taxon>Phanerochaetaceae</taxon>
        <taxon>Phanerochaete</taxon>
    </lineage>
</organism>
<name>K5WFH3_PHACS</name>
<evidence type="ECO:0000259" key="7">
    <source>
        <dbReference type="Pfam" id="PF17177"/>
    </source>
</evidence>
<evidence type="ECO:0000259" key="8">
    <source>
        <dbReference type="Pfam" id="PF23276"/>
    </source>
</evidence>
<dbReference type="Pfam" id="PF17177">
    <property type="entry name" value="PPR_long"/>
    <property type="match status" value="1"/>
</dbReference>
<dbReference type="RefSeq" id="XP_007402520.1">
    <property type="nucleotide sequence ID" value="XM_007402458.1"/>
</dbReference>
<evidence type="ECO:0000256" key="1">
    <source>
        <dbReference type="ARBA" id="ARBA00006192"/>
    </source>
</evidence>
<feature type="domain" description="Pentatricopeptide repeat-containing protein-mitochondrial" evidence="8">
    <location>
        <begin position="190"/>
        <end position="320"/>
    </location>
</feature>
<feature type="domain" description="PROP1-like PPR" evidence="7">
    <location>
        <begin position="6"/>
        <end position="141"/>
    </location>
</feature>
<dbReference type="Gene3D" id="1.25.40.10">
    <property type="entry name" value="Tetratricopeptide repeat domain"/>
    <property type="match status" value="3"/>
</dbReference>
<gene>
    <name evidence="9" type="ORF">PHACADRAFT_265975</name>
</gene>
<feature type="region of interest" description="Disordered" evidence="6">
    <location>
        <begin position="451"/>
        <end position="497"/>
    </location>
</feature>
<sequence>MAKRMKEQGIKPNYATYELLLETCKDAALVTESMAVFEDMLANDIVPQRSAFHHLLYSVRYESIDMVWRVWNLMLANGIQPSEFTYELLILYLTRQGYFELALQKLSEMGDIDLRPTLKTAQSIVILACELGHPRLAVELAESFEHSSVRRLDGVVWVKCLITSSEALYADGVLTSWDQVVRKLKITPDEGCCINVLHTAGRHGLSSLAPDVIKALQSLNVEWAEHHFAPVVEAFCRDGDVKEAFGVLELMRNNDVPPTLETASPIYEVISGSADIVDEAYGMLEDLRNEKRTVDVAAFNVVIQACVALMDLQRALGTYQVAGDLGVTPNIDTYNLLLSACVSAGHRQLGDRLINDMREASVAPDAYTYERLVSLCLTQPTYEDAFYYLEEMKTRGIRPTQLIYESIIRKCFSLGDTRHQLALDEMIEQGYELHGKLRNFLEGNQGKFEPKTKGFAPLKAKVDQRRAAKGNEMQAQDAQKAREAQEQWEDQAQATPP</sequence>
<dbReference type="KEGG" id="pco:PHACADRAFT_265975"/>
<dbReference type="InParanoid" id="K5WFH3"/>
<comment type="subunit">
    <text evidence="4">Binds to mitochondrial small subunit 15S rRNA.</text>
</comment>
<dbReference type="InterPro" id="IPR002885">
    <property type="entry name" value="PPR_rpt"/>
</dbReference>
<reference evidence="9 10" key="1">
    <citation type="journal article" date="2012" name="BMC Genomics">
        <title>Comparative genomics of the white-rot fungi, Phanerochaete carnosa and P. chrysosporium, to elucidate the genetic basis of the distinct wood types they colonize.</title>
        <authorList>
            <person name="Suzuki H."/>
            <person name="MacDonald J."/>
            <person name="Syed K."/>
            <person name="Salamov A."/>
            <person name="Hori C."/>
            <person name="Aerts A."/>
            <person name="Henrissat B."/>
            <person name="Wiebenga A."/>
            <person name="vanKuyk P.A."/>
            <person name="Barry K."/>
            <person name="Lindquist E."/>
            <person name="LaButti K."/>
            <person name="Lapidus A."/>
            <person name="Lucas S."/>
            <person name="Coutinho P."/>
            <person name="Gong Y."/>
            <person name="Samejima M."/>
            <person name="Mahadevan R."/>
            <person name="Abou-Zaid M."/>
            <person name="de Vries R.P."/>
            <person name="Igarashi K."/>
            <person name="Yadav J.S."/>
            <person name="Grigoriev I.V."/>
            <person name="Master E.R."/>
        </authorList>
    </citation>
    <scope>NUCLEOTIDE SEQUENCE [LARGE SCALE GENOMIC DNA]</scope>
    <source>
        <strain evidence="9 10">HHB-10118-sp</strain>
    </source>
</reference>
<feature type="repeat" description="PPR" evidence="5">
    <location>
        <begin position="224"/>
        <end position="258"/>
    </location>
</feature>
<evidence type="ECO:0000256" key="3">
    <source>
        <dbReference type="ARBA" id="ARBA00044493"/>
    </source>
</evidence>
<comment type="function">
    <text evidence="3">Regulates mitochondrial small subunit maturation by controlling 15S rRNA 5'-end processing. Localizes to the 5' precursor of the 15S rRNA in a position that is subsequently occupied by mS47 in the mature yeast mtSSU. Uses structure and sequence-specific RNA recognition, binding to a single-stranded region of the precursor and specifically recognizing bases -6 to -1. The exchange of Ccm1 for mS47 is coupled to the irreversible removal of precursor rRNA that is accompanied by conformational changes of the mitoribosomal proteins uS5m and mS26. These conformational changes signal completion of 5'-end rRNA processing through protection of the mature 5'-end of the 15S rRNA and stabilization of mS47. The removal of the 5' precursor together with the dissociation of Ccm1 may be catalyzed by the 5'-3' exoribonuclease Pet127. Involved in the specific removal of group I introns in mitochondrial encoded transcripts.</text>
</comment>
<keyword evidence="10" id="KW-1185">Reference proteome</keyword>
<dbReference type="Pfam" id="PF23276">
    <property type="entry name" value="TPR_24"/>
    <property type="match status" value="1"/>
</dbReference>
<proteinExistence type="inferred from homology"/>
<accession>K5WFH3</accession>
<evidence type="ECO:0008006" key="11">
    <source>
        <dbReference type="Google" id="ProtNLM"/>
    </source>
</evidence>
<dbReference type="PROSITE" id="PS51375">
    <property type="entry name" value="PPR"/>
    <property type="match status" value="4"/>
</dbReference>
<protein>
    <recommendedName>
        <fullName evidence="11">Pentacotripeptide-repeat region of PRORP domain-containing protein</fullName>
    </recommendedName>
</protein>
<evidence type="ECO:0000313" key="9">
    <source>
        <dbReference type="EMBL" id="EKM48927.1"/>
    </source>
</evidence>
<feature type="repeat" description="PPR" evidence="5">
    <location>
        <begin position="330"/>
        <end position="364"/>
    </location>
</feature>
<evidence type="ECO:0000313" key="10">
    <source>
        <dbReference type="Proteomes" id="UP000008370"/>
    </source>
</evidence>
<comment type="similarity">
    <text evidence="1">Belongs to the CCM1 family.</text>
</comment>
<dbReference type="OrthoDB" id="185373at2759"/>
<dbReference type="Pfam" id="PF13041">
    <property type="entry name" value="PPR_2"/>
    <property type="match status" value="1"/>
</dbReference>
<dbReference type="PANTHER" id="PTHR47447:SF17">
    <property type="entry name" value="OS12G0638900 PROTEIN"/>
    <property type="match status" value="1"/>
</dbReference>
<dbReference type="InterPro" id="IPR033443">
    <property type="entry name" value="PROP1-like_PPR_dom"/>
</dbReference>
<feature type="repeat" description="PPR" evidence="5">
    <location>
        <begin position="13"/>
        <end position="47"/>
    </location>
</feature>
<evidence type="ECO:0000256" key="5">
    <source>
        <dbReference type="PROSITE-ProRule" id="PRU00708"/>
    </source>
</evidence>
<dbReference type="InterPro" id="IPR057027">
    <property type="entry name" value="TPR_mt"/>
</dbReference>
<keyword evidence="2" id="KW-0677">Repeat</keyword>
<evidence type="ECO:0000256" key="6">
    <source>
        <dbReference type="SAM" id="MobiDB-lite"/>
    </source>
</evidence>
<dbReference type="NCBIfam" id="TIGR00756">
    <property type="entry name" value="PPR"/>
    <property type="match status" value="2"/>
</dbReference>
<dbReference type="HOGENOM" id="CLU_008514_2_0_1"/>
<dbReference type="GeneID" id="18919269"/>
<dbReference type="InterPro" id="IPR011990">
    <property type="entry name" value="TPR-like_helical_dom_sf"/>
</dbReference>
<evidence type="ECO:0000256" key="2">
    <source>
        <dbReference type="ARBA" id="ARBA00022737"/>
    </source>
</evidence>
<dbReference type="AlphaFoldDB" id="K5WFH3"/>
<feature type="repeat" description="PPR" evidence="5">
    <location>
        <begin position="365"/>
        <end position="399"/>
    </location>
</feature>